<evidence type="ECO:0000256" key="2">
    <source>
        <dbReference type="ARBA" id="ARBA00012438"/>
    </source>
</evidence>
<dbReference type="SMART" id="SM00387">
    <property type="entry name" value="HATPase_c"/>
    <property type="match status" value="1"/>
</dbReference>
<protein>
    <recommendedName>
        <fullName evidence="2">histidine kinase</fullName>
        <ecNumber evidence="2">2.7.13.3</ecNumber>
    </recommendedName>
</protein>
<feature type="domain" description="Histidine kinase" evidence="5">
    <location>
        <begin position="145"/>
        <end position="363"/>
    </location>
</feature>
<dbReference type="PROSITE" id="PS50109">
    <property type="entry name" value="HIS_KIN"/>
    <property type="match status" value="1"/>
</dbReference>
<dbReference type="Pfam" id="PF02518">
    <property type="entry name" value="HATPase_c"/>
    <property type="match status" value="1"/>
</dbReference>
<name>A0A1F6GMC8_9PROT</name>
<evidence type="ECO:0000256" key="3">
    <source>
        <dbReference type="ARBA" id="ARBA00022553"/>
    </source>
</evidence>
<dbReference type="AlphaFoldDB" id="A0A1F6GMC8"/>
<dbReference type="EMBL" id="MFNF01000060">
    <property type="protein sequence ID" value="OGG99220.1"/>
    <property type="molecule type" value="Genomic_DNA"/>
</dbReference>
<evidence type="ECO:0000256" key="4">
    <source>
        <dbReference type="PROSITE-ProRule" id="PRU00169"/>
    </source>
</evidence>
<dbReference type="SUPFAM" id="SSF52172">
    <property type="entry name" value="CheY-like"/>
    <property type="match status" value="1"/>
</dbReference>
<keyword evidence="3 4" id="KW-0597">Phosphoprotein</keyword>
<dbReference type="PRINTS" id="PR00344">
    <property type="entry name" value="BCTRLSENSOR"/>
</dbReference>
<comment type="catalytic activity">
    <reaction evidence="1">
        <text>ATP + protein L-histidine = ADP + protein N-phospho-L-histidine.</text>
        <dbReference type="EC" id="2.7.13.3"/>
    </reaction>
</comment>
<evidence type="ECO:0000313" key="7">
    <source>
        <dbReference type="EMBL" id="OGG99220.1"/>
    </source>
</evidence>
<dbReference type="EC" id="2.7.13.3" evidence="2"/>
<dbReference type="SUPFAM" id="SSF55874">
    <property type="entry name" value="ATPase domain of HSP90 chaperone/DNA topoisomerase II/histidine kinase"/>
    <property type="match status" value="1"/>
</dbReference>
<gene>
    <name evidence="7" type="ORF">A2557_10155</name>
</gene>
<evidence type="ECO:0000259" key="6">
    <source>
        <dbReference type="PROSITE" id="PS50110"/>
    </source>
</evidence>
<dbReference type="PANTHER" id="PTHR43547">
    <property type="entry name" value="TWO-COMPONENT HISTIDINE KINASE"/>
    <property type="match status" value="1"/>
</dbReference>
<sequence length="366" mass="40072">MDLSTAVVLIVDDTLKNIQVLGSVLRSEGLQVSVAQNGAQAIQIARKLKPDLILLDVMMPEMDGFTACKELKGYPETAEIPVIFLTAKVEANDVVAGLKIGAVDYIAKPFNVPELLVRVRNHLELALAKRKIAAQAEDQRQLLHILCHDLANSIGSVLSFLSFSEEEFREGLGTYKTAMETSAQNGMDLIELVRKMRALDDGKLGLEMVPFRLDQLVQKSLELLERKFFQKGIKLTTQVDPDLWVKVDGISFVNSVLNNLLTNACKFSEPGGEVRITGRRVGSEAMLCVEDQGIGIPERLLEQLFDSQKATSRPGTQGEPGTGFGLPLVKKFVGQFGGRLEILSKTDPPGRGTKACLYLPWVAVPA</sequence>
<evidence type="ECO:0000259" key="5">
    <source>
        <dbReference type="PROSITE" id="PS50109"/>
    </source>
</evidence>
<dbReference type="InterPro" id="IPR036890">
    <property type="entry name" value="HATPase_C_sf"/>
</dbReference>
<dbReference type="GO" id="GO:0000155">
    <property type="term" value="F:phosphorelay sensor kinase activity"/>
    <property type="evidence" value="ECO:0007669"/>
    <property type="project" value="TreeGrafter"/>
</dbReference>
<proteinExistence type="predicted"/>
<dbReference type="InterPro" id="IPR003594">
    <property type="entry name" value="HATPase_dom"/>
</dbReference>
<accession>A0A1F6GMC8</accession>
<dbReference type="CDD" id="cd19920">
    <property type="entry name" value="REC_PA4781-like"/>
    <property type="match status" value="1"/>
</dbReference>
<feature type="modified residue" description="4-aspartylphosphate" evidence="4">
    <location>
        <position position="56"/>
    </location>
</feature>
<dbReference type="Pfam" id="PF00072">
    <property type="entry name" value="Response_reg"/>
    <property type="match status" value="1"/>
</dbReference>
<dbReference type="SMART" id="SM00448">
    <property type="entry name" value="REC"/>
    <property type="match status" value="1"/>
</dbReference>
<dbReference type="PROSITE" id="PS50110">
    <property type="entry name" value="RESPONSE_REGULATORY"/>
    <property type="match status" value="1"/>
</dbReference>
<dbReference type="PANTHER" id="PTHR43547:SF2">
    <property type="entry name" value="HYBRID SIGNAL TRANSDUCTION HISTIDINE KINASE C"/>
    <property type="match status" value="1"/>
</dbReference>
<dbReference type="InterPro" id="IPR005467">
    <property type="entry name" value="His_kinase_dom"/>
</dbReference>
<reference evidence="7 8" key="1">
    <citation type="journal article" date="2016" name="Nat. Commun.">
        <title>Thousands of microbial genomes shed light on interconnected biogeochemical processes in an aquifer system.</title>
        <authorList>
            <person name="Anantharaman K."/>
            <person name="Brown C.T."/>
            <person name="Hug L.A."/>
            <person name="Sharon I."/>
            <person name="Castelle C.J."/>
            <person name="Probst A.J."/>
            <person name="Thomas B.C."/>
            <person name="Singh A."/>
            <person name="Wilkins M.J."/>
            <person name="Karaoz U."/>
            <person name="Brodie E.L."/>
            <person name="Williams K.H."/>
            <person name="Hubbard S.S."/>
            <person name="Banfield J.F."/>
        </authorList>
    </citation>
    <scope>NUCLEOTIDE SEQUENCE [LARGE SCALE GENOMIC DNA]</scope>
</reference>
<dbReference type="Gene3D" id="3.40.50.2300">
    <property type="match status" value="1"/>
</dbReference>
<comment type="caution">
    <text evidence="7">The sequence shown here is derived from an EMBL/GenBank/DDBJ whole genome shotgun (WGS) entry which is preliminary data.</text>
</comment>
<dbReference type="InterPro" id="IPR011006">
    <property type="entry name" value="CheY-like_superfamily"/>
</dbReference>
<dbReference type="InterPro" id="IPR004358">
    <property type="entry name" value="Sig_transdc_His_kin-like_C"/>
</dbReference>
<feature type="domain" description="Response regulatory" evidence="6">
    <location>
        <begin position="7"/>
        <end position="123"/>
    </location>
</feature>
<evidence type="ECO:0000313" key="8">
    <source>
        <dbReference type="Proteomes" id="UP000177583"/>
    </source>
</evidence>
<evidence type="ECO:0000256" key="1">
    <source>
        <dbReference type="ARBA" id="ARBA00000085"/>
    </source>
</evidence>
<organism evidence="7 8">
    <name type="scientific">Candidatus Lambdaproteobacteria bacterium RIFOXYD2_FULL_56_26</name>
    <dbReference type="NCBI Taxonomy" id="1817773"/>
    <lineage>
        <taxon>Bacteria</taxon>
        <taxon>Pseudomonadati</taxon>
        <taxon>Pseudomonadota</taxon>
        <taxon>Candidatus Lambdaproteobacteria</taxon>
    </lineage>
</organism>
<dbReference type="Proteomes" id="UP000177583">
    <property type="component" value="Unassembled WGS sequence"/>
</dbReference>
<dbReference type="Gene3D" id="3.30.565.10">
    <property type="entry name" value="Histidine kinase-like ATPase, C-terminal domain"/>
    <property type="match status" value="1"/>
</dbReference>
<dbReference type="InterPro" id="IPR001789">
    <property type="entry name" value="Sig_transdc_resp-reg_receiver"/>
</dbReference>